<dbReference type="RefSeq" id="WP_125349742.1">
    <property type="nucleotide sequence ID" value="NZ_JSYQ01000033.1"/>
</dbReference>
<protein>
    <submittedName>
        <fullName evidence="2">Uncharacterized protein</fullName>
    </submittedName>
</protein>
<dbReference type="EMBL" id="RHPO01000012">
    <property type="protein sequence ID" value="RRT91874.1"/>
    <property type="molecule type" value="Genomic_DNA"/>
</dbReference>
<dbReference type="Proteomes" id="UP000254737">
    <property type="component" value="Unassembled WGS sequence"/>
</dbReference>
<dbReference type="AlphaFoldDB" id="A0A376G6J9"/>
<reference evidence="1 4" key="2">
    <citation type="submission" date="2018-10" db="EMBL/GenBank/DDBJ databases">
        <title>Transmission dynamics of multidrug resistant bacteria on intensive care unit surfaces.</title>
        <authorList>
            <person name="D'Souza A.W."/>
            <person name="Potter R.F."/>
            <person name="Wallace M."/>
            <person name="Shupe A."/>
            <person name="Patel S."/>
            <person name="Sun S."/>
            <person name="Gul D."/>
            <person name="Kwon J.H."/>
            <person name="Andleeb S."/>
            <person name="Burnham C.-A.D."/>
            <person name="Dantas G."/>
        </authorList>
    </citation>
    <scope>NUCLEOTIDE SEQUENCE [LARGE SCALE GENOMIC DNA]</scope>
    <source>
        <strain evidence="1 4">WF_348</strain>
    </source>
</reference>
<reference evidence="2 3" key="1">
    <citation type="submission" date="2018-06" db="EMBL/GenBank/DDBJ databases">
        <authorList>
            <consortium name="Pathogen Informatics"/>
            <person name="Doyle S."/>
        </authorList>
    </citation>
    <scope>NUCLEOTIDE SEQUENCE [LARGE SCALE GENOMIC DNA]</scope>
    <source>
        <strain evidence="2 3">NCTC13456</strain>
    </source>
</reference>
<proteinExistence type="predicted"/>
<evidence type="ECO:0000313" key="4">
    <source>
        <dbReference type="Proteomes" id="UP000267844"/>
    </source>
</evidence>
<organism evidence="2 3">
    <name type="scientific">Empedobacter falsenii</name>
    <dbReference type="NCBI Taxonomy" id="343874"/>
    <lineage>
        <taxon>Bacteria</taxon>
        <taxon>Pseudomonadati</taxon>
        <taxon>Bacteroidota</taxon>
        <taxon>Flavobacteriia</taxon>
        <taxon>Flavobacteriales</taxon>
        <taxon>Weeksellaceae</taxon>
        <taxon>Empedobacter</taxon>
    </lineage>
</organism>
<dbReference type="OrthoDB" id="1522859at2"/>
<evidence type="ECO:0000313" key="1">
    <source>
        <dbReference type="EMBL" id="RRT91874.1"/>
    </source>
</evidence>
<accession>A0A376G6J9</accession>
<evidence type="ECO:0000313" key="2">
    <source>
        <dbReference type="EMBL" id="STD54993.1"/>
    </source>
</evidence>
<sequence length="59" mass="6963">MTQFAIYPRCEEKTDNYVECFNMKLSHDVEERLSKIKPALINENPVKVSFNIPVNYNLK</sequence>
<evidence type="ECO:0000313" key="3">
    <source>
        <dbReference type="Proteomes" id="UP000254737"/>
    </source>
</evidence>
<dbReference type="EMBL" id="UFXS01000001">
    <property type="protein sequence ID" value="STD54993.1"/>
    <property type="molecule type" value="Genomic_DNA"/>
</dbReference>
<name>A0A376G6J9_9FLAO</name>
<dbReference type="Proteomes" id="UP000267844">
    <property type="component" value="Unassembled WGS sequence"/>
</dbReference>
<gene>
    <name evidence="1" type="ORF">EGI89_07680</name>
    <name evidence="2" type="ORF">NCTC13456_01307</name>
</gene>